<dbReference type="Pfam" id="PF17853">
    <property type="entry name" value="GGDEF_2"/>
    <property type="match status" value="1"/>
</dbReference>
<accession>A0A8A0RLF8</accession>
<dbReference type="InterPro" id="IPR029016">
    <property type="entry name" value="GAF-like_dom_sf"/>
</dbReference>
<comment type="similarity">
    <text evidence="1">Belongs to the CdaR family.</text>
</comment>
<dbReference type="PANTHER" id="PTHR33744">
    <property type="entry name" value="CARBOHYDRATE DIACID REGULATOR"/>
    <property type="match status" value="1"/>
</dbReference>
<dbReference type="RefSeq" id="WP_206709273.1">
    <property type="nucleotide sequence ID" value="NZ_CP059066.1"/>
</dbReference>
<feature type="domain" description="PucR C-terminal helix-turn-helix" evidence="3">
    <location>
        <begin position="496"/>
        <end position="554"/>
    </location>
</feature>
<evidence type="ECO:0000259" key="2">
    <source>
        <dbReference type="Pfam" id="PF07905"/>
    </source>
</evidence>
<evidence type="ECO:0000256" key="1">
    <source>
        <dbReference type="ARBA" id="ARBA00006754"/>
    </source>
</evidence>
<dbReference type="InterPro" id="IPR051448">
    <property type="entry name" value="CdaR-like_regulators"/>
</dbReference>
<evidence type="ECO:0000313" key="6">
    <source>
        <dbReference type="Proteomes" id="UP000662904"/>
    </source>
</evidence>
<feature type="domain" description="Purine catabolism PurC-like" evidence="2">
    <location>
        <begin position="11"/>
        <end position="130"/>
    </location>
</feature>
<dbReference type="PANTHER" id="PTHR33744:SF1">
    <property type="entry name" value="DNA-BINDING TRANSCRIPTIONAL ACTIVATOR ADER"/>
    <property type="match status" value="1"/>
</dbReference>
<dbReference type="EMBL" id="CP059066">
    <property type="protein sequence ID" value="QSQ09083.1"/>
    <property type="molecule type" value="Genomic_DNA"/>
</dbReference>
<dbReference type="AlphaFoldDB" id="A0A8A0RLF8"/>
<dbReference type="InterPro" id="IPR025736">
    <property type="entry name" value="PucR_C-HTH_dom"/>
</dbReference>
<dbReference type="Gene3D" id="1.10.10.2840">
    <property type="entry name" value="PucR C-terminal helix-turn-helix domain"/>
    <property type="match status" value="1"/>
</dbReference>
<name>A0A8A0RLF8_9FIRM</name>
<evidence type="ECO:0000259" key="4">
    <source>
        <dbReference type="Pfam" id="PF17853"/>
    </source>
</evidence>
<organism evidence="5 6">
    <name type="scientific">Koleobacter methoxysyntrophicus</name>
    <dbReference type="NCBI Taxonomy" id="2751313"/>
    <lineage>
        <taxon>Bacteria</taxon>
        <taxon>Bacillati</taxon>
        <taxon>Bacillota</taxon>
        <taxon>Clostridia</taxon>
        <taxon>Koleobacterales</taxon>
        <taxon>Koleobacteraceae</taxon>
        <taxon>Koleobacter</taxon>
    </lineage>
</organism>
<dbReference type="Gene3D" id="3.30.450.40">
    <property type="match status" value="1"/>
</dbReference>
<dbReference type="Pfam" id="PF13556">
    <property type="entry name" value="HTH_30"/>
    <property type="match status" value="1"/>
</dbReference>
<evidence type="ECO:0000259" key="3">
    <source>
        <dbReference type="Pfam" id="PF13556"/>
    </source>
</evidence>
<reference evidence="5" key="1">
    <citation type="submission" date="2020-07" db="EMBL/GenBank/DDBJ databases">
        <title>Koleobacter methoxysyntrophicus gen. nov., sp. nov., a novel anaerobic bacterium isolated from deep subsurface oil field and proposal of Koleobacterales ord. nov. in the phylum Firmicutes.</title>
        <authorList>
            <person name="Sakamoto S."/>
            <person name="Tamaki H."/>
        </authorList>
    </citation>
    <scope>NUCLEOTIDE SEQUENCE</scope>
    <source>
        <strain evidence="5">NRmbB1</strain>
    </source>
</reference>
<dbReference type="KEGG" id="kme:H0A61_01442"/>
<dbReference type="InterPro" id="IPR042070">
    <property type="entry name" value="PucR_C-HTH_sf"/>
</dbReference>
<sequence length="561" mass="64821">MDRDYGVKIKDIMLLKPFQRARIIAGGDNGLERVVRSINVLEVPDIADWKIKNELLLSQGFSLKHEKDREKILKIIVEKGASGLCVKPKRYLEKVPDDMVELANKLEFPLIELPFELTFSEIIASVMNMINSKQTMILEQSAKTHKELMNIVLKGGDIEHICSKISDSINNTVVIEDKYGKPLAYSIKVKSGSEKDAVEHLLMKKYLQNSQKIDAAFSNNIGINKDYKEVKIPIITELKFFGYICVLETVRPLMSFDIIAVENATTVIALAIMKKKAIEEIEKRHLNEFIDLVISKNVENDQEIIQQGEYYGIDLEKKHNIILIHCNDNDSHEKESISVLEKNENTQRVRNKLYDIIKFTLSMEGYKGIVGTKAGDIVVLLESDEYEDYNLLKKELDKLAHKILLKAQKELKNDNIIASISRRYKGIYISEGYKEAKKALLITQNNNLSKGSRVVHFGELGIFRLLHYVPKKDLDDFLKEYLQPLIQYDEKNDCHLIKTLEAYFMFNGNIKDTAKYLYVHYNTIVYRLQKIKEIVGHNFEEWNERLNMQLALKLMKLQNEQ</sequence>
<keyword evidence="6" id="KW-1185">Reference proteome</keyword>
<gene>
    <name evidence="5" type="primary">pucR_5</name>
    <name evidence="5" type="ORF">H0A61_01442</name>
</gene>
<proteinExistence type="inferred from homology"/>
<feature type="domain" description="CdaR GGDEF-like" evidence="4">
    <location>
        <begin position="300"/>
        <end position="440"/>
    </location>
</feature>
<dbReference type="InterPro" id="IPR012914">
    <property type="entry name" value="PucR_dom"/>
</dbReference>
<dbReference type="InterPro" id="IPR041522">
    <property type="entry name" value="CdaR_GGDEF"/>
</dbReference>
<evidence type="ECO:0000313" key="5">
    <source>
        <dbReference type="EMBL" id="QSQ09083.1"/>
    </source>
</evidence>
<dbReference type="Proteomes" id="UP000662904">
    <property type="component" value="Chromosome"/>
</dbReference>
<protein>
    <submittedName>
        <fullName evidence="5">Purine catabolism regulatory protein</fullName>
    </submittedName>
</protein>
<dbReference type="Pfam" id="PF07905">
    <property type="entry name" value="PucR"/>
    <property type="match status" value="1"/>
</dbReference>